<dbReference type="Proteomes" id="UP000249577">
    <property type="component" value="Unassembled WGS sequence"/>
</dbReference>
<dbReference type="EMBL" id="QFPN01000004">
    <property type="protein sequence ID" value="PZQ15887.1"/>
    <property type="molecule type" value="Genomic_DNA"/>
</dbReference>
<accession>A0A2W5M800</accession>
<keyword evidence="1" id="KW-0732">Signal</keyword>
<dbReference type="PROSITE" id="PS51257">
    <property type="entry name" value="PROKAR_LIPOPROTEIN"/>
    <property type="match status" value="1"/>
</dbReference>
<protein>
    <submittedName>
        <fullName evidence="2">Uncharacterized protein</fullName>
    </submittedName>
</protein>
<evidence type="ECO:0000313" key="2">
    <source>
        <dbReference type="EMBL" id="PZQ15887.1"/>
    </source>
</evidence>
<comment type="caution">
    <text evidence="2">The sequence shown here is derived from an EMBL/GenBank/DDBJ whole genome shotgun (WGS) entry which is preliminary data.</text>
</comment>
<reference evidence="2 3" key="1">
    <citation type="submission" date="2017-08" db="EMBL/GenBank/DDBJ databases">
        <title>Infants hospitalized years apart are colonized by the same room-sourced microbial strains.</title>
        <authorList>
            <person name="Brooks B."/>
            <person name="Olm M.R."/>
            <person name="Firek B.A."/>
            <person name="Baker R."/>
            <person name="Thomas B.C."/>
            <person name="Morowitz M.J."/>
            <person name="Banfield J.F."/>
        </authorList>
    </citation>
    <scope>NUCLEOTIDE SEQUENCE [LARGE SCALE GENOMIC DNA]</scope>
    <source>
        <strain evidence="2">S2_005_003_R2_43</strain>
    </source>
</reference>
<feature type="signal peptide" evidence="1">
    <location>
        <begin position="1"/>
        <end position="23"/>
    </location>
</feature>
<evidence type="ECO:0000256" key="1">
    <source>
        <dbReference type="SAM" id="SignalP"/>
    </source>
</evidence>
<dbReference type="AlphaFoldDB" id="A0A2W5M800"/>
<organism evidence="2 3">
    <name type="scientific">Ancylobacter novellus</name>
    <name type="common">Thiobacillus novellus</name>
    <dbReference type="NCBI Taxonomy" id="921"/>
    <lineage>
        <taxon>Bacteria</taxon>
        <taxon>Pseudomonadati</taxon>
        <taxon>Pseudomonadota</taxon>
        <taxon>Alphaproteobacteria</taxon>
        <taxon>Hyphomicrobiales</taxon>
        <taxon>Xanthobacteraceae</taxon>
        <taxon>Ancylobacter</taxon>
    </lineage>
</organism>
<sequence>MSRVAGLCVALVAACVSLAPAFAADRSMRARPADGIAVTVDDCRAPRVEVVRYKEQVCQKGVGGYAACRWVKREHAVETAGVCEPVDTVEQARPTSRGAFPPYTRNPRG</sequence>
<evidence type="ECO:0000313" key="3">
    <source>
        <dbReference type="Proteomes" id="UP000249577"/>
    </source>
</evidence>
<proteinExistence type="predicted"/>
<gene>
    <name evidence="2" type="ORF">DI565_08670</name>
</gene>
<feature type="chain" id="PRO_5015931984" evidence="1">
    <location>
        <begin position="24"/>
        <end position="109"/>
    </location>
</feature>
<name>A0A2W5M800_ANCNO</name>